<protein>
    <submittedName>
        <fullName evidence="2">Uncharacterized protein</fullName>
    </submittedName>
</protein>
<proteinExistence type="predicted"/>
<organism evidence="2">
    <name type="scientific">Cuerna arida</name>
    <dbReference type="NCBI Taxonomy" id="1464854"/>
    <lineage>
        <taxon>Eukaryota</taxon>
        <taxon>Metazoa</taxon>
        <taxon>Ecdysozoa</taxon>
        <taxon>Arthropoda</taxon>
        <taxon>Hexapoda</taxon>
        <taxon>Insecta</taxon>
        <taxon>Pterygota</taxon>
        <taxon>Neoptera</taxon>
        <taxon>Paraneoptera</taxon>
        <taxon>Hemiptera</taxon>
        <taxon>Auchenorrhyncha</taxon>
        <taxon>Membracoidea</taxon>
        <taxon>Cicadellidae</taxon>
        <taxon>Cicadellinae</taxon>
        <taxon>Proconiini</taxon>
        <taxon>Cuerna</taxon>
    </lineage>
</organism>
<feature type="non-terminal residue" evidence="2">
    <location>
        <position position="275"/>
    </location>
</feature>
<reference evidence="2" key="1">
    <citation type="submission" date="2015-11" db="EMBL/GenBank/DDBJ databases">
        <title>De novo transcriptome assembly of four potential Pierce s Disease insect vectors from Arizona vineyards.</title>
        <authorList>
            <person name="Tassone E.E."/>
        </authorList>
    </citation>
    <scope>NUCLEOTIDE SEQUENCE</scope>
</reference>
<feature type="compositionally biased region" description="Basic and acidic residues" evidence="1">
    <location>
        <begin position="221"/>
        <end position="253"/>
    </location>
</feature>
<evidence type="ECO:0000256" key="1">
    <source>
        <dbReference type="SAM" id="MobiDB-lite"/>
    </source>
</evidence>
<accession>A0A1B6FQI9</accession>
<dbReference type="AlphaFoldDB" id="A0A1B6FQI9"/>
<dbReference type="EMBL" id="GECZ01017476">
    <property type="protein sequence ID" value="JAS52293.1"/>
    <property type="molecule type" value="Transcribed_RNA"/>
</dbReference>
<feature type="region of interest" description="Disordered" evidence="1">
    <location>
        <begin position="1"/>
        <end position="260"/>
    </location>
</feature>
<name>A0A1B6FQI9_9HEMI</name>
<evidence type="ECO:0000313" key="2">
    <source>
        <dbReference type="EMBL" id="JAS52293.1"/>
    </source>
</evidence>
<feature type="compositionally biased region" description="Basic and acidic residues" evidence="1">
    <location>
        <begin position="50"/>
        <end position="71"/>
    </location>
</feature>
<gene>
    <name evidence="2" type="ORF">g.8033</name>
</gene>
<feature type="compositionally biased region" description="Basic and acidic residues" evidence="1">
    <location>
        <begin position="104"/>
        <end position="115"/>
    </location>
</feature>
<feature type="compositionally biased region" description="Basic and acidic residues" evidence="1">
    <location>
        <begin position="186"/>
        <end position="196"/>
    </location>
</feature>
<feature type="compositionally biased region" description="Basic and acidic residues" evidence="1">
    <location>
        <begin position="78"/>
        <end position="97"/>
    </location>
</feature>
<sequence length="275" mass="30325">MKQSSAEQQKKKLKQARLPFQILSPGVKNPVADTPPQRKRKATESESDNDVTRCETGDIKENHVSPLEKKAKVVSSDGVDKKTCDLKTENIKQENANKDTALVEVEKSPETEKPVASKTPVAKKRGRKSTTPSNSAKKNKTDSSHKGKGNGKKGDVTGPKGRGKKNKETSNTKNDVVDFIDLSDSPCKRNCEEEKSVQPTVPKYKDEIEAEVGKQNQAIKEGSKEDEQNTESDKKLEGNTKKESNENSEKLHLENGLVKKNNIVKAIAAEKYNVS</sequence>